<evidence type="ECO:0000313" key="1">
    <source>
        <dbReference type="EMBL" id="MFC0200283.1"/>
    </source>
</evidence>
<dbReference type="InterPro" id="IPR045386">
    <property type="entry name" value="DUF6525"/>
</dbReference>
<comment type="caution">
    <text evidence="1">The sequence shown here is derived from an EMBL/GenBank/DDBJ whole genome shotgun (WGS) entry which is preliminary data.</text>
</comment>
<name>A0ABV6CHR4_9RHOB</name>
<proteinExistence type="predicted"/>
<organism evidence="1 2">
    <name type="scientific">Paracoccus rhizosphaerae</name>
    <dbReference type="NCBI Taxonomy" id="1133347"/>
    <lineage>
        <taxon>Bacteria</taxon>
        <taxon>Pseudomonadati</taxon>
        <taxon>Pseudomonadota</taxon>
        <taxon>Alphaproteobacteria</taxon>
        <taxon>Rhodobacterales</taxon>
        <taxon>Paracoccaceae</taxon>
        <taxon>Paracoccus</taxon>
    </lineage>
</organism>
<gene>
    <name evidence="1" type="ORF">ACFFIZ_08085</name>
</gene>
<dbReference type="Proteomes" id="UP001589795">
    <property type="component" value="Unassembled WGS sequence"/>
</dbReference>
<dbReference type="RefSeq" id="WP_322630181.1">
    <property type="nucleotide sequence ID" value="NZ_JAOTBE010000009.1"/>
</dbReference>
<dbReference type="EMBL" id="JBHLWQ010000066">
    <property type="protein sequence ID" value="MFC0200283.1"/>
    <property type="molecule type" value="Genomic_DNA"/>
</dbReference>
<dbReference type="Pfam" id="PF20135">
    <property type="entry name" value="DUF6525"/>
    <property type="match status" value="1"/>
</dbReference>
<sequence length="98" mass="10907">MAPRHRSRITVRRSGFVTQVPQPLRRRAGDQMAAYDALPAPLRLWLSQAALPWSRASCLRPWRKLRAAGASPEEAPAALDLAESRALCRAISRRNHAA</sequence>
<protein>
    <submittedName>
        <fullName evidence="1">DUF6525 family protein</fullName>
    </submittedName>
</protein>
<accession>A0ABV6CHR4</accession>
<reference evidence="1 2" key="1">
    <citation type="submission" date="2024-09" db="EMBL/GenBank/DDBJ databases">
        <authorList>
            <person name="Sun Q."/>
            <person name="Mori K."/>
        </authorList>
    </citation>
    <scope>NUCLEOTIDE SEQUENCE [LARGE SCALE GENOMIC DNA]</scope>
    <source>
        <strain evidence="1 2">CCM 7904</strain>
    </source>
</reference>
<evidence type="ECO:0000313" key="2">
    <source>
        <dbReference type="Proteomes" id="UP001589795"/>
    </source>
</evidence>
<keyword evidence="2" id="KW-1185">Reference proteome</keyword>